<dbReference type="InterPro" id="IPR008979">
    <property type="entry name" value="Galactose-bd-like_sf"/>
</dbReference>
<dbReference type="SMART" id="SM00776">
    <property type="entry name" value="NPCBM"/>
    <property type="match status" value="1"/>
</dbReference>
<evidence type="ECO:0000313" key="9">
    <source>
        <dbReference type="Proteomes" id="UP000637628"/>
    </source>
</evidence>
<dbReference type="PRINTS" id="PR00740">
    <property type="entry name" value="GLHYDRLASE27"/>
</dbReference>
<keyword evidence="2 6" id="KW-0732">Signal</keyword>
<keyword evidence="4 5" id="KW-0326">Glycosidase</keyword>
<dbReference type="PANTHER" id="PTHR11452:SF75">
    <property type="entry name" value="ALPHA-GALACTOSIDASE MEL1"/>
    <property type="match status" value="1"/>
</dbReference>
<name>A0ABQ3Z4D8_9ACTN</name>
<feature type="chain" id="PRO_5045553911" description="Alpha-galactosidase" evidence="6">
    <location>
        <begin position="23"/>
        <end position="802"/>
    </location>
</feature>
<gene>
    <name evidence="8" type="ORF">Adu01nite_60260</name>
</gene>
<dbReference type="InterPro" id="IPR013222">
    <property type="entry name" value="Glyco_hyd_98_carb-bd"/>
</dbReference>
<dbReference type="InterPro" id="IPR000111">
    <property type="entry name" value="Glyco_hydro_27/36_CS"/>
</dbReference>
<comment type="similarity">
    <text evidence="1 5">Belongs to the glycosyl hydrolase 27 family.</text>
</comment>
<dbReference type="SUPFAM" id="SSF51011">
    <property type="entry name" value="Glycosyl hydrolase domain"/>
    <property type="match status" value="1"/>
</dbReference>
<dbReference type="InterPro" id="IPR041233">
    <property type="entry name" value="Melibiase_C"/>
</dbReference>
<dbReference type="InterPro" id="IPR002241">
    <property type="entry name" value="Glyco_hydro_27"/>
</dbReference>
<feature type="signal peptide" evidence="6">
    <location>
        <begin position="1"/>
        <end position="22"/>
    </location>
</feature>
<reference evidence="8 9" key="1">
    <citation type="submission" date="2021-01" db="EMBL/GenBank/DDBJ databases">
        <title>Whole genome shotgun sequence of Actinoplanes durhamensis NBRC 14914.</title>
        <authorList>
            <person name="Komaki H."/>
            <person name="Tamura T."/>
        </authorList>
    </citation>
    <scope>NUCLEOTIDE SEQUENCE [LARGE SCALE GENOMIC DNA]</scope>
    <source>
        <strain evidence="8 9">NBRC 14914</strain>
    </source>
</reference>
<dbReference type="SUPFAM" id="SSF51445">
    <property type="entry name" value="(Trans)glycosidases"/>
    <property type="match status" value="1"/>
</dbReference>
<dbReference type="SUPFAM" id="SSF49785">
    <property type="entry name" value="Galactose-binding domain-like"/>
    <property type="match status" value="2"/>
</dbReference>
<dbReference type="Gene3D" id="2.60.40.1180">
    <property type="entry name" value="Golgi alpha-mannosidase II"/>
    <property type="match status" value="1"/>
</dbReference>
<evidence type="ECO:0000256" key="2">
    <source>
        <dbReference type="ARBA" id="ARBA00022729"/>
    </source>
</evidence>
<evidence type="ECO:0000256" key="1">
    <source>
        <dbReference type="ARBA" id="ARBA00009743"/>
    </source>
</evidence>
<evidence type="ECO:0000259" key="7">
    <source>
        <dbReference type="SMART" id="SM00776"/>
    </source>
</evidence>
<dbReference type="EC" id="3.2.1.22" evidence="5"/>
<keyword evidence="3 5" id="KW-0378">Hydrolase</keyword>
<dbReference type="Gene3D" id="2.60.120.1060">
    <property type="entry name" value="NPCBM/NEW2 domain"/>
    <property type="match status" value="1"/>
</dbReference>
<dbReference type="Pfam" id="PF08305">
    <property type="entry name" value="NPCBM"/>
    <property type="match status" value="1"/>
</dbReference>
<evidence type="ECO:0000256" key="3">
    <source>
        <dbReference type="ARBA" id="ARBA00022801"/>
    </source>
</evidence>
<dbReference type="InterPro" id="IPR013785">
    <property type="entry name" value="Aldolase_TIM"/>
</dbReference>
<proteinExistence type="inferred from homology"/>
<dbReference type="CDD" id="cd14792">
    <property type="entry name" value="GH27"/>
    <property type="match status" value="1"/>
</dbReference>
<accession>A0ABQ3Z4D8</accession>
<dbReference type="EMBL" id="BOML01000048">
    <property type="protein sequence ID" value="GIE04676.1"/>
    <property type="molecule type" value="Genomic_DNA"/>
</dbReference>
<comment type="caution">
    <text evidence="8">The sequence shown here is derived from an EMBL/GenBank/DDBJ whole genome shotgun (WGS) entry which is preliminary data.</text>
</comment>
<dbReference type="InterPro" id="IPR018905">
    <property type="entry name" value="A-galactase_NEW3"/>
</dbReference>
<dbReference type="InterPro" id="IPR038637">
    <property type="entry name" value="NPCBM_sf"/>
</dbReference>
<dbReference type="Pfam" id="PF16499">
    <property type="entry name" value="Melibiase_2"/>
    <property type="match status" value="1"/>
</dbReference>
<sequence length="802" mass="83171">MRRILAAAAAAALALTCGAVAAAGPALAVDDGLALTPPMGFNDWNAFGCDVSEDLIKQTADLFVSEGLKDAGYTYVNIDDCWSLKDRDPDTGRLVPDPVKFPSGIAGTADYVHSKGLKLGIYGDAGTNTCAGYPGSLGHETLDAQTLAGWGVDYLKYDNCYNQSDGTQADYVRRYTTMRDALAATGRPIVFSICEWGTTQPWTWGADVGHLWRTTGDISDNWPSLRSIIRQNAPLAPYAGPGHWNDPDMLEIGNGGMTPAEYRTHMSMWAMMAAPLIIGTDLRSASAETLAILTNREIIGIDQDRLGVAGRVVSDTDGLMVLDKPLANGEHAIALYNSTDVLATVGTALGKGRAWRLQDAWTGAVTQARTRVEAAVPPHGTVVYKVRPLNDPGPVAPSVVVGAEIGTVTPATAIPLTSTVANRGAGSLTDVRVGVTAPSGWTVTADTSSRARSLATDATLVTSWTARAPEAVTAGTYALPVTASYIWGNRHRSSTASTLVVTVVTPPPGGTRYLSTVRAADFSNASGPIELDQTNGGSAPGDGNLITVGGHVYTRGIGTSAPSSIRYYLGGSCSSLTTDVGVSTGDAASFTVYADDAVAASATVAAGDAPQTLTADLTGVNWLRLAATSAGTADADWAAPILTCGSGGPVQPVERTLFSFEGGTDGFTIANAGGGGSVETTGAFHTDGDSGLLVHTPVNGNWFGRALDAPLDLSGTSMLKFDMRVETAGSVGEIAVQVGDAFTWCQGGQWTWSNPGGSKTITRSFGDISCPAGVTLDPSDIRAVWVYLNTGGDVSIDNVRAE</sequence>
<evidence type="ECO:0000256" key="4">
    <source>
        <dbReference type="ARBA" id="ARBA00023295"/>
    </source>
</evidence>
<comment type="catalytic activity">
    <reaction evidence="5">
        <text>Hydrolysis of terminal, non-reducing alpha-D-galactose residues in alpha-D-galactosides, including galactose oligosaccharides, galactomannans and galactolipids.</text>
        <dbReference type="EC" id="3.2.1.22"/>
    </reaction>
</comment>
<dbReference type="Gene3D" id="2.60.120.260">
    <property type="entry name" value="Galactose-binding domain-like"/>
    <property type="match status" value="1"/>
</dbReference>
<evidence type="ECO:0000256" key="6">
    <source>
        <dbReference type="SAM" id="SignalP"/>
    </source>
</evidence>
<evidence type="ECO:0000313" key="8">
    <source>
        <dbReference type="EMBL" id="GIE04676.1"/>
    </source>
</evidence>
<protein>
    <recommendedName>
        <fullName evidence="5">Alpha-galactosidase</fullName>
        <ecNumber evidence="5">3.2.1.22</ecNumber>
    </recommendedName>
    <alternativeName>
        <fullName evidence="5">Melibiase</fullName>
    </alternativeName>
</protein>
<organism evidence="8 9">
    <name type="scientific">Paractinoplanes durhamensis</name>
    <dbReference type="NCBI Taxonomy" id="113563"/>
    <lineage>
        <taxon>Bacteria</taxon>
        <taxon>Bacillati</taxon>
        <taxon>Actinomycetota</taxon>
        <taxon>Actinomycetes</taxon>
        <taxon>Micromonosporales</taxon>
        <taxon>Micromonosporaceae</taxon>
        <taxon>Paractinoplanes</taxon>
    </lineage>
</organism>
<dbReference type="InterPro" id="IPR017853">
    <property type="entry name" value="GH"/>
</dbReference>
<dbReference type="InterPro" id="IPR013780">
    <property type="entry name" value="Glyco_hydro_b"/>
</dbReference>
<dbReference type="Proteomes" id="UP000637628">
    <property type="component" value="Unassembled WGS sequence"/>
</dbReference>
<dbReference type="RefSeq" id="WP_203731595.1">
    <property type="nucleotide sequence ID" value="NZ_BAAATX010000011.1"/>
</dbReference>
<evidence type="ECO:0000256" key="5">
    <source>
        <dbReference type="RuleBase" id="RU361168"/>
    </source>
</evidence>
<keyword evidence="9" id="KW-1185">Reference proteome</keyword>
<feature type="domain" description="Glycosyl hydrolase family 98 putative carbohydrate-binding module" evidence="7">
    <location>
        <begin position="508"/>
        <end position="644"/>
    </location>
</feature>
<dbReference type="Gene3D" id="3.20.20.70">
    <property type="entry name" value="Aldolase class I"/>
    <property type="match status" value="1"/>
</dbReference>
<dbReference type="PROSITE" id="PS00512">
    <property type="entry name" value="ALPHA_GALACTOSIDASE"/>
    <property type="match status" value="1"/>
</dbReference>
<dbReference type="PANTHER" id="PTHR11452">
    <property type="entry name" value="ALPHA-GALACTOSIDASE/ALPHA-N-ACETYLGALACTOSAMINIDASE"/>
    <property type="match status" value="1"/>
</dbReference>
<dbReference type="Pfam" id="PF17801">
    <property type="entry name" value="Melibiase_C"/>
    <property type="match status" value="1"/>
</dbReference>
<keyword evidence="5" id="KW-1015">Disulfide bond</keyword>
<dbReference type="Pfam" id="PF10633">
    <property type="entry name" value="NPCBM_assoc"/>
    <property type="match status" value="1"/>
</dbReference>